<evidence type="ECO:0000256" key="3">
    <source>
        <dbReference type="ARBA" id="ARBA00023134"/>
    </source>
</evidence>
<gene>
    <name evidence="4" type="ORF">F444_00828</name>
</gene>
<dbReference type="SUPFAM" id="SSF52540">
    <property type="entry name" value="P-loop containing nucleoside triphosphate hydrolases"/>
    <property type="match status" value="1"/>
</dbReference>
<dbReference type="InterPro" id="IPR001806">
    <property type="entry name" value="Small_GTPase"/>
</dbReference>
<dbReference type="PROSITE" id="PS51419">
    <property type="entry name" value="RAB"/>
    <property type="match status" value="1"/>
</dbReference>
<dbReference type="PANTHER" id="PTHR47981:SF20">
    <property type="entry name" value="RAS-RELATED PROTEIN RAB-7A"/>
    <property type="match status" value="1"/>
</dbReference>
<protein>
    <submittedName>
        <fullName evidence="4">Uncharacterized protein</fullName>
    </submittedName>
</protein>
<name>A0A081B2V2_PHYNI</name>
<proteinExistence type="inferred from homology"/>
<dbReference type="GO" id="GO:0045335">
    <property type="term" value="C:phagocytic vesicle"/>
    <property type="evidence" value="ECO:0007669"/>
    <property type="project" value="TreeGrafter"/>
</dbReference>
<keyword evidence="2" id="KW-0547">Nucleotide-binding</keyword>
<dbReference type="Pfam" id="PF00071">
    <property type="entry name" value="Ras"/>
    <property type="match status" value="1"/>
</dbReference>
<dbReference type="GO" id="GO:0005764">
    <property type="term" value="C:lysosome"/>
    <property type="evidence" value="ECO:0007669"/>
    <property type="project" value="TreeGrafter"/>
</dbReference>
<comment type="similarity">
    <text evidence="1">Belongs to the small GTPase superfamily. Rab family.</text>
</comment>
<comment type="caution">
    <text evidence="4">The sequence shown here is derived from an EMBL/GenBank/DDBJ whole genome shotgun (WGS) entry which is preliminary data.</text>
</comment>
<dbReference type="SMART" id="SM00175">
    <property type="entry name" value="RAB"/>
    <property type="match status" value="1"/>
</dbReference>
<dbReference type="EMBL" id="ANJA01000169">
    <property type="protein sequence ID" value="ETO85463.1"/>
    <property type="molecule type" value="Genomic_DNA"/>
</dbReference>
<dbReference type="AlphaFoldDB" id="A0A081B2V2"/>
<dbReference type="GO" id="GO:0005770">
    <property type="term" value="C:late endosome"/>
    <property type="evidence" value="ECO:0007669"/>
    <property type="project" value="TreeGrafter"/>
</dbReference>
<dbReference type="Proteomes" id="UP000028582">
    <property type="component" value="Unassembled WGS sequence"/>
</dbReference>
<dbReference type="PANTHER" id="PTHR47981">
    <property type="entry name" value="RAB FAMILY"/>
    <property type="match status" value="1"/>
</dbReference>
<sequence length="161" mass="17373">MGSPLDVNYVPSTTASVGAKLLRLEGSEPVVFELWDVPPQSYAGSGIFARYFRGAQAVVLVFSLQRPASWRALPTYLDVARREIAAIETIAPESGTSLPVLMVGNKRDCIDKDTQQEHDAARSWCRDHGVAYIEMSALSGDSSTVLNVLKLLASTSNPSSS</sequence>
<dbReference type="InterPro" id="IPR027417">
    <property type="entry name" value="P-loop_NTPase"/>
</dbReference>
<dbReference type="GO" id="GO:0005525">
    <property type="term" value="F:GTP binding"/>
    <property type="evidence" value="ECO:0007669"/>
    <property type="project" value="UniProtKB-KW"/>
</dbReference>
<organism evidence="4 5">
    <name type="scientific">Phytophthora nicotianae P1976</name>
    <dbReference type="NCBI Taxonomy" id="1317066"/>
    <lineage>
        <taxon>Eukaryota</taxon>
        <taxon>Sar</taxon>
        <taxon>Stramenopiles</taxon>
        <taxon>Oomycota</taxon>
        <taxon>Peronosporomycetes</taxon>
        <taxon>Peronosporales</taxon>
        <taxon>Peronosporaceae</taxon>
        <taxon>Phytophthora</taxon>
    </lineage>
</organism>
<reference evidence="4 5" key="1">
    <citation type="submission" date="2013-11" db="EMBL/GenBank/DDBJ databases">
        <title>The Genome Sequence of Phytophthora parasitica P1976.</title>
        <authorList>
            <consortium name="The Broad Institute Genomics Platform"/>
            <person name="Russ C."/>
            <person name="Tyler B."/>
            <person name="Panabieres F."/>
            <person name="Shan W."/>
            <person name="Tripathy S."/>
            <person name="Grunwald N."/>
            <person name="Machado M."/>
            <person name="Johnson C.S."/>
            <person name="Walker B."/>
            <person name="Young S."/>
            <person name="Zeng Q."/>
            <person name="Gargeya S."/>
            <person name="Fitzgerald M."/>
            <person name="Haas B."/>
            <person name="Abouelleil A."/>
            <person name="Allen A.W."/>
            <person name="Alvarado L."/>
            <person name="Arachchi H.M."/>
            <person name="Berlin A.M."/>
            <person name="Chapman S.B."/>
            <person name="Gainer-Dewar J."/>
            <person name="Goldberg J."/>
            <person name="Griggs A."/>
            <person name="Gujja S."/>
            <person name="Hansen M."/>
            <person name="Howarth C."/>
            <person name="Imamovic A."/>
            <person name="Ireland A."/>
            <person name="Larimer J."/>
            <person name="McCowan C."/>
            <person name="Murphy C."/>
            <person name="Pearson M."/>
            <person name="Poon T.W."/>
            <person name="Priest M."/>
            <person name="Roberts A."/>
            <person name="Saif S."/>
            <person name="Shea T."/>
            <person name="Sisk P."/>
            <person name="Sykes S."/>
            <person name="Wortman J."/>
            <person name="Nusbaum C."/>
            <person name="Birren B."/>
        </authorList>
    </citation>
    <scope>NUCLEOTIDE SEQUENCE [LARGE SCALE GENOMIC DNA]</scope>
    <source>
        <strain evidence="4 5">P1976</strain>
    </source>
</reference>
<dbReference type="GO" id="GO:0090385">
    <property type="term" value="P:phagosome-lysosome fusion"/>
    <property type="evidence" value="ECO:0007669"/>
    <property type="project" value="TreeGrafter"/>
</dbReference>
<evidence type="ECO:0000256" key="1">
    <source>
        <dbReference type="ARBA" id="ARBA00006270"/>
    </source>
</evidence>
<evidence type="ECO:0000256" key="2">
    <source>
        <dbReference type="ARBA" id="ARBA00022741"/>
    </source>
</evidence>
<evidence type="ECO:0000313" key="4">
    <source>
        <dbReference type="EMBL" id="ETO85463.1"/>
    </source>
</evidence>
<evidence type="ECO:0000313" key="5">
    <source>
        <dbReference type="Proteomes" id="UP000028582"/>
    </source>
</evidence>
<accession>A0A081B2V2</accession>
<dbReference type="GO" id="GO:0003924">
    <property type="term" value="F:GTPase activity"/>
    <property type="evidence" value="ECO:0007669"/>
    <property type="project" value="InterPro"/>
</dbReference>
<dbReference type="Gene3D" id="3.40.50.300">
    <property type="entry name" value="P-loop containing nucleotide triphosphate hydrolases"/>
    <property type="match status" value="1"/>
</dbReference>
<keyword evidence="3" id="KW-0342">GTP-binding</keyword>
<dbReference type="OrthoDB" id="265044at2759"/>